<dbReference type="AlphaFoldDB" id="A0AAE4VL53"/>
<dbReference type="EMBL" id="JARGYU010000001">
    <property type="protein sequence ID" value="MDZ5761182.1"/>
    <property type="molecule type" value="Genomic_DNA"/>
</dbReference>
<accession>A0AAE4VL53</accession>
<organism evidence="1 2">
    <name type="scientific">Lyticum sinuosum</name>
    <dbReference type="NCBI Taxonomy" id="1332059"/>
    <lineage>
        <taxon>Bacteria</taxon>
        <taxon>Pseudomonadati</taxon>
        <taxon>Pseudomonadota</taxon>
        <taxon>Alphaproteobacteria</taxon>
        <taxon>Rickettsiales</taxon>
        <taxon>Lyticum</taxon>
    </lineage>
</organism>
<evidence type="ECO:0000313" key="2">
    <source>
        <dbReference type="Proteomes" id="UP001289135"/>
    </source>
</evidence>
<name>A0AAE4VL53_9RICK</name>
<gene>
    <name evidence="1" type="ORF">Lyticum_00349</name>
</gene>
<evidence type="ECO:0000313" key="1">
    <source>
        <dbReference type="EMBL" id="MDZ5761182.1"/>
    </source>
</evidence>
<keyword evidence="2" id="KW-1185">Reference proteome</keyword>
<dbReference type="RefSeq" id="WP_322498601.1">
    <property type="nucleotide sequence ID" value="NZ_JARGYU010000001.1"/>
</dbReference>
<reference evidence="1" key="1">
    <citation type="submission" date="2023-02" db="EMBL/GenBank/DDBJ databases">
        <title>Host association and intracellularity evolved multiple times independently in the Rickettsiales.</title>
        <authorList>
            <person name="Castelli M."/>
            <person name="Nardi T."/>
            <person name="Gammuto L."/>
            <person name="Bellinzona G."/>
            <person name="Sabaneyeva E."/>
            <person name="Potekhin A."/>
            <person name="Serra V."/>
            <person name="Petroni G."/>
            <person name="Sassera D."/>
        </authorList>
    </citation>
    <scope>NUCLEOTIDE SEQUENCE</scope>
    <source>
        <strain evidence="1">USBL-36I1</strain>
    </source>
</reference>
<sequence length="57" mass="6596">MNTDIKSIRKKILEIKSSIVSVKIGKKNVTIKELHQLKSSLRELYKELSSNIRKSKI</sequence>
<comment type="caution">
    <text evidence="1">The sequence shown here is derived from an EMBL/GenBank/DDBJ whole genome shotgun (WGS) entry which is preliminary data.</text>
</comment>
<proteinExistence type="predicted"/>
<dbReference type="Proteomes" id="UP001289135">
    <property type="component" value="Unassembled WGS sequence"/>
</dbReference>
<protein>
    <submittedName>
        <fullName evidence="1">Uncharacterized protein</fullName>
    </submittedName>
</protein>